<dbReference type="EMBL" id="BGZN01000097">
    <property type="protein sequence ID" value="GBR74873.1"/>
    <property type="molecule type" value="Genomic_DNA"/>
</dbReference>
<evidence type="ECO:0000313" key="1">
    <source>
        <dbReference type="EMBL" id="GBR74873.1"/>
    </source>
</evidence>
<proteinExistence type="predicted"/>
<accession>A0A388TED0</accession>
<evidence type="ECO:0000313" key="2">
    <source>
        <dbReference type="Proteomes" id="UP000269352"/>
    </source>
</evidence>
<dbReference type="Proteomes" id="UP000269352">
    <property type="component" value="Unassembled WGS sequence"/>
</dbReference>
<comment type="caution">
    <text evidence="1">The sequence shown here is derived from an EMBL/GenBank/DDBJ whole genome shotgun (WGS) entry which is preliminary data.</text>
</comment>
<dbReference type="AlphaFoldDB" id="A0A388TED0"/>
<reference evidence="1 2" key="1">
    <citation type="journal article" date="2019" name="ISME J.">
        <title>Genome analyses of uncultured TG2/ZB3 bacteria in 'Margulisbacteria' specifically attached to ectosymbiotic spirochetes of protists in the termite gut.</title>
        <authorList>
            <person name="Utami Y.D."/>
            <person name="Kuwahara H."/>
            <person name="Igai K."/>
            <person name="Murakami T."/>
            <person name="Sugaya K."/>
            <person name="Morikawa T."/>
            <person name="Nagura Y."/>
            <person name="Yuki M."/>
            <person name="Deevong P."/>
            <person name="Inoue T."/>
            <person name="Kihara K."/>
            <person name="Lo N."/>
            <person name="Yamada A."/>
            <person name="Ohkuma M."/>
            <person name="Hongoh Y."/>
        </authorList>
    </citation>
    <scope>NUCLEOTIDE SEQUENCE [LARGE SCALE GENOMIC DNA]</scope>
    <source>
        <strain evidence="1">NkOx7-01</strain>
    </source>
</reference>
<name>A0A388TED0_TERA1</name>
<keyword evidence="2" id="KW-1185">Reference proteome</keyword>
<feature type="non-terminal residue" evidence="1">
    <location>
        <position position="703"/>
    </location>
</feature>
<organism evidence="1 2">
    <name type="scientific">Termititenax aidoneus</name>
    <dbReference type="NCBI Taxonomy" id="2218524"/>
    <lineage>
        <taxon>Bacteria</taxon>
        <taxon>Bacillati</taxon>
        <taxon>Candidatus Margulisiibacteriota</taxon>
        <taxon>Candidatus Termititenacia</taxon>
        <taxon>Candidatus Termititenacales</taxon>
        <taxon>Candidatus Termititenacaceae</taxon>
        <taxon>Candidatus Termititenax</taxon>
    </lineage>
</organism>
<sequence>MEVNEIKFGFKNDNPKDPEIYKAFIDGKIETETETEKIYGKLKEGRAPGPHFEYDKIIQSLFDEISFAERNGNVGSSQGLLTEVETIIQLMRNDPNGKNYLSRHFLALRYAQAALTLTLAIAGNKTFTDAKDLLFQLHSDKNDPDRTKVLGNHFGNLSSEVDDTYPLSLFNHTRDQQTWFLAMALQLVERGEFTREILKFFAKIQATCWDTMKDIAQSPNVKSLSERGDHFLYAYNFYELAHKYLRIKTGDNVENTPENLYASLYNKFNDKDFIKEGVGIRDIFSDAPQLHLLELRILNDLLSIAPEKYLDTLKNVLTTAGVLTGTGVNFTLPTKKDFLAILEEIALPAYDNTNIYRLVNELSLKQVKYDTQVQYFGLYLTYLKTLGDYAALENIIRLGNSSFELATEENFTIAARLQNREGSYLSRTLAFARQEALVLSVKIGGQPALPLLNPNNLSIVPAAPAEHQRLYYLKAEMYQLLAEEARRNGDHPAEKTYRDQLTELAKAVLPDDDKAVLPSNSVYATKNSRQDKEFSQNVLCGIIENRIGQKNENSAKTAYELLKSTHTDLSKLLSTNSDPPLFTFSNLSSVQTRFLFLAAQLEDDESVRKAILERITKLYSPQKNPETLRAGRFFYNRQTTRNYWEAVAMLAEYDTAQIELIKTELARAKTNNVTDVFYIQRLYNRVYFLDVLKRLKEYKKQGE</sequence>
<gene>
    <name evidence="1" type="ORF">NO1_1970</name>
</gene>
<protein>
    <submittedName>
        <fullName evidence="1">Uncharacterized protein</fullName>
    </submittedName>
</protein>